<dbReference type="EMBL" id="LBIC01000004">
    <property type="protein sequence ID" value="KKW92193.1"/>
    <property type="molecule type" value="Genomic_DNA"/>
</dbReference>
<accession>A0A0M3AQL1</accession>
<sequence length="59" mass="6719">MKTPRNDMQVVTLLLHDMQGESWRLSLSADCLCFIGNYRRVEGFDIDAIVAFDGLRKDG</sequence>
<proteinExistence type="predicted"/>
<protein>
    <submittedName>
        <fullName evidence="1">Uncharacterized protein</fullName>
    </submittedName>
</protein>
<dbReference type="PATRIC" id="fig|56193.3.peg.1992"/>
<dbReference type="RefSeq" id="WP_046763398.1">
    <property type="nucleotide sequence ID" value="NZ_LBIC01000004.1"/>
</dbReference>
<gene>
    <name evidence="1" type="ORF">YP76_09615</name>
</gene>
<dbReference type="STRING" id="56193.YP76_09615"/>
<evidence type="ECO:0000313" key="1">
    <source>
        <dbReference type="EMBL" id="KKW92193.1"/>
    </source>
</evidence>
<keyword evidence="2" id="KW-1185">Reference proteome</keyword>
<dbReference type="AlphaFoldDB" id="A0A0M3AQL1"/>
<comment type="caution">
    <text evidence="1">The sequence shown here is derived from an EMBL/GenBank/DDBJ whole genome shotgun (WGS) entry which is preliminary data.</text>
</comment>
<reference evidence="1 2" key="1">
    <citation type="submission" date="2015-04" db="EMBL/GenBank/DDBJ databases">
        <title>Genome sequence of aromatic hydrocarbons-degrading Sphingobium chungbukense DJ77.</title>
        <authorList>
            <person name="Kim Y.-C."/>
            <person name="Chae J.-C."/>
        </authorList>
    </citation>
    <scope>NUCLEOTIDE SEQUENCE [LARGE SCALE GENOMIC DNA]</scope>
    <source>
        <strain evidence="1 2">DJ77</strain>
    </source>
</reference>
<name>A0A0M3AQL1_9SPHN</name>
<evidence type="ECO:0000313" key="2">
    <source>
        <dbReference type="Proteomes" id="UP000033874"/>
    </source>
</evidence>
<dbReference type="Proteomes" id="UP000033874">
    <property type="component" value="Unassembled WGS sequence"/>
</dbReference>
<organism evidence="1 2">
    <name type="scientific">Sphingobium chungbukense</name>
    <dbReference type="NCBI Taxonomy" id="56193"/>
    <lineage>
        <taxon>Bacteria</taxon>
        <taxon>Pseudomonadati</taxon>
        <taxon>Pseudomonadota</taxon>
        <taxon>Alphaproteobacteria</taxon>
        <taxon>Sphingomonadales</taxon>
        <taxon>Sphingomonadaceae</taxon>
        <taxon>Sphingobium</taxon>
    </lineage>
</organism>